<evidence type="ECO:0000256" key="10">
    <source>
        <dbReference type="ARBA" id="ARBA00023125"/>
    </source>
</evidence>
<keyword evidence="5" id="KW-0547">Nucleotide-binding</keyword>
<keyword evidence="4" id="KW-0808">Transferase</keyword>
<evidence type="ECO:0000256" key="13">
    <source>
        <dbReference type="SAM" id="Phobius"/>
    </source>
</evidence>
<dbReference type="InterPro" id="IPR003661">
    <property type="entry name" value="HisK_dim/P_dom"/>
</dbReference>
<feature type="domain" description="Histidine kinase" evidence="15">
    <location>
        <begin position="819"/>
        <end position="1040"/>
    </location>
</feature>
<dbReference type="EC" id="2.7.13.3" evidence="2"/>
<dbReference type="Gene3D" id="1.10.10.60">
    <property type="entry name" value="Homeodomain-like"/>
    <property type="match status" value="2"/>
</dbReference>
<keyword evidence="18" id="KW-1185">Reference proteome</keyword>
<evidence type="ECO:0000259" key="16">
    <source>
        <dbReference type="PROSITE" id="PS50110"/>
    </source>
</evidence>
<dbReference type="PROSITE" id="PS00041">
    <property type="entry name" value="HTH_ARAC_FAMILY_1"/>
    <property type="match status" value="1"/>
</dbReference>
<accession>A0A098LVR3</accession>
<dbReference type="PRINTS" id="PR00344">
    <property type="entry name" value="BCTRLSENSOR"/>
</dbReference>
<keyword evidence="9" id="KW-0805">Transcription regulation</keyword>
<dbReference type="InterPro" id="IPR018060">
    <property type="entry name" value="HTH_AraC"/>
</dbReference>
<evidence type="ECO:0000256" key="8">
    <source>
        <dbReference type="ARBA" id="ARBA00023012"/>
    </source>
</evidence>
<evidence type="ECO:0000256" key="11">
    <source>
        <dbReference type="ARBA" id="ARBA00023163"/>
    </source>
</evidence>
<dbReference type="GO" id="GO:0005524">
    <property type="term" value="F:ATP binding"/>
    <property type="evidence" value="ECO:0007669"/>
    <property type="project" value="UniProtKB-KW"/>
</dbReference>
<dbReference type="OrthoDB" id="1522078at2"/>
<keyword evidence="6" id="KW-0418">Kinase</keyword>
<dbReference type="Pfam" id="PF00072">
    <property type="entry name" value="Response_reg"/>
    <property type="match status" value="1"/>
</dbReference>
<dbReference type="PROSITE" id="PS01124">
    <property type="entry name" value="HTH_ARAC_FAMILY_2"/>
    <property type="match status" value="1"/>
</dbReference>
<dbReference type="Pfam" id="PF12833">
    <property type="entry name" value="HTH_18"/>
    <property type="match status" value="1"/>
</dbReference>
<dbReference type="InterPro" id="IPR013783">
    <property type="entry name" value="Ig-like_fold"/>
</dbReference>
<evidence type="ECO:0000313" key="18">
    <source>
        <dbReference type="Proteomes" id="UP000030184"/>
    </source>
</evidence>
<evidence type="ECO:0000259" key="14">
    <source>
        <dbReference type="PROSITE" id="PS01124"/>
    </source>
</evidence>
<dbReference type="GO" id="GO:0003700">
    <property type="term" value="F:DNA-binding transcription factor activity"/>
    <property type="evidence" value="ECO:0007669"/>
    <property type="project" value="InterPro"/>
</dbReference>
<dbReference type="InterPro" id="IPR001789">
    <property type="entry name" value="Sig_transdc_resp-reg_receiver"/>
</dbReference>
<evidence type="ECO:0000256" key="6">
    <source>
        <dbReference type="ARBA" id="ARBA00022777"/>
    </source>
</evidence>
<dbReference type="InterPro" id="IPR005467">
    <property type="entry name" value="His_kinase_dom"/>
</dbReference>
<dbReference type="PROSITE" id="PS50110">
    <property type="entry name" value="RESPONSE_REGULATORY"/>
    <property type="match status" value="1"/>
</dbReference>
<feature type="modified residue" description="4-aspartylphosphate" evidence="12">
    <location>
        <position position="1127"/>
    </location>
</feature>
<dbReference type="GO" id="GO:0000155">
    <property type="term" value="F:phosphorelay sensor kinase activity"/>
    <property type="evidence" value="ECO:0007669"/>
    <property type="project" value="InterPro"/>
</dbReference>
<keyword evidence="13" id="KW-0812">Transmembrane</keyword>
<dbReference type="SMART" id="SM00342">
    <property type="entry name" value="HTH_ARAC"/>
    <property type="match status" value="1"/>
</dbReference>
<dbReference type="PANTHER" id="PTHR43547">
    <property type="entry name" value="TWO-COMPONENT HISTIDINE KINASE"/>
    <property type="match status" value="1"/>
</dbReference>
<dbReference type="CDD" id="cd00082">
    <property type="entry name" value="HisKA"/>
    <property type="match status" value="1"/>
</dbReference>
<dbReference type="InterPro" id="IPR003594">
    <property type="entry name" value="HATPase_dom"/>
</dbReference>
<evidence type="ECO:0000256" key="9">
    <source>
        <dbReference type="ARBA" id="ARBA00023015"/>
    </source>
</evidence>
<dbReference type="SUPFAM" id="SSF47384">
    <property type="entry name" value="Homodimeric domain of signal transducing histidine kinase"/>
    <property type="match status" value="1"/>
</dbReference>
<dbReference type="InterPro" id="IPR036890">
    <property type="entry name" value="HATPase_C_sf"/>
</dbReference>
<keyword evidence="10 17" id="KW-0238">DNA-binding</keyword>
<feature type="domain" description="HTH araC/xylS-type" evidence="14">
    <location>
        <begin position="1224"/>
        <end position="1320"/>
    </location>
</feature>
<dbReference type="InterPro" id="IPR015943">
    <property type="entry name" value="WD40/YVTN_repeat-like_dom_sf"/>
</dbReference>
<dbReference type="InterPro" id="IPR004358">
    <property type="entry name" value="Sig_transdc_His_kin-like_C"/>
</dbReference>
<dbReference type="InterPro" id="IPR036097">
    <property type="entry name" value="HisK_dim/P_sf"/>
</dbReference>
<reference evidence="18" key="1">
    <citation type="journal article" date="2014" name="Genome Announc.">
        <title>Draft Genome Sequence of Marine Flavobacterium Jejuia pallidilutea Strain 11shimoA1 and Pigmentation Mutants.</title>
        <authorList>
            <person name="Takatani N."/>
            <person name="Nakanishi M."/>
            <person name="Meirelles P."/>
            <person name="Mino S."/>
            <person name="Suda W."/>
            <person name="Oshima K."/>
            <person name="Hattori M."/>
            <person name="Ohkuma M."/>
            <person name="Hosokawa M."/>
            <person name="Miyashita K."/>
            <person name="Thompson F.L."/>
            <person name="Niwa A."/>
            <person name="Sawabe T."/>
            <person name="Sawabe T."/>
        </authorList>
    </citation>
    <scope>NUCLEOTIDE SEQUENCE [LARGE SCALE GENOMIC DNA]</scope>
    <source>
        <strain evidence="18">JCM 19538</strain>
    </source>
</reference>
<evidence type="ECO:0000256" key="12">
    <source>
        <dbReference type="PROSITE-ProRule" id="PRU00169"/>
    </source>
</evidence>
<keyword evidence="8" id="KW-0902">Two-component regulatory system</keyword>
<dbReference type="SUPFAM" id="SSF63829">
    <property type="entry name" value="Calcium-dependent phosphotriesterase"/>
    <property type="match status" value="1"/>
</dbReference>
<dbReference type="Pfam" id="PF02518">
    <property type="entry name" value="HATPase_c"/>
    <property type="match status" value="1"/>
</dbReference>
<keyword evidence="13" id="KW-0472">Membrane</keyword>
<dbReference type="RefSeq" id="WP_045372463.1">
    <property type="nucleotide sequence ID" value="NZ_BBNY01000074.1"/>
</dbReference>
<dbReference type="SUPFAM" id="SSF46689">
    <property type="entry name" value="Homeodomain-like"/>
    <property type="match status" value="1"/>
</dbReference>
<feature type="domain" description="Response regulatory" evidence="16">
    <location>
        <begin position="1078"/>
        <end position="1194"/>
    </location>
</feature>
<dbReference type="PROSITE" id="PS50109">
    <property type="entry name" value="HIS_KIN"/>
    <property type="match status" value="1"/>
</dbReference>
<evidence type="ECO:0000256" key="1">
    <source>
        <dbReference type="ARBA" id="ARBA00000085"/>
    </source>
</evidence>
<dbReference type="SMART" id="SM00388">
    <property type="entry name" value="HisKA"/>
    <property type="match status" value="1"/>
</dbReference>
<dbReference type="SUPFAM" id="SSF50998">
    <property type="entry name" value="Quinoprotein alcohol dehydrogenase-like"/>
    <property type="match status" value="1"/>
</dbReference>
<dbReference type="Pfam" id="PF07495">
    <property type="entry name" value="Y_Y_Y"/>
    <property type="match status" value="1"/>
</dbReference>
<comment type="caution">
    <text evidence="17">The sequence shown here is derived from an EMBL/GenBank/DDBJ whole genome shotgun (WGS) entry which is preliminary data.</text>
</comment>
<proteinExistence type="predicted"/>
<dbReference type="InterPro" id="IPR011123">
    <property type="entry name" value="Y_Y_Y"/>
</dbReference>
<dbReference type="PANTHER" id="PTHR43547:SF2">
    <property type="entry name" value="HYBRID SIGNAL TRANSDUCTION HISTIDINE KINASE C"/>
    <property type="match status" value="1"/>
</dbReference>
<dbReference type="SMART" id="SM00387">
    <property type="entry name" value="HATPase_c"/>
    <property type="match status" value="1"/>
</dbReference>
<dbReference type="Gene3D" id="1.10.287.130">
    <property type="match status" value="1"/>
</dbReference>
<dbReference type="InterPro" id="IPR011110">
    <property type="entry name" value="Reg_prop"/>
</dbReference>
<evidence type="ECO:0000256" key="5">
    <source>
        <dbReference type="ARBA" id="ARBA00022741"/>
    </source>
</evidence>
<comment type="catalytic activity">
    <reaction evidence="1">
        <text>ATP + protein L-histidine = ADP + protein N-phospho-L-histidine.</text>
        <dbReference type="EC" id="2.7.13.3"/>
    </reaction>
</comment>
<dbReference type="Gene3D" id="3.30.565.10">
    <property type="entry name" value="Histidine kinase-like ATPase, C-terminal domain"/>
    <property type="match status" value="1"/>
</dbReference>
<dbReference type="FunFam" id="3.30.565.10:FF:000037">
    <property type="entry name" value="Hybrid sensor histidine kinase/response regulator"/>
    <property type="match status" value="1"/>
</dbReference>
<gene>
    <name evidence="17" type="ORF">JCM19538_259</name>
</gene>
<keyword evidence="11" id="KW-0804">Transcription</keyword>
<evidence type="ECO:0000256" key="4">
    <source>
        <dbReference type="ARBA" id="ARBA00022679"/>
    </source>
</evidence>
<evidence type="ECO:0000313" key="17">
    <source>
        <dbReference type="EMBL" id="GAL90494.1"/>
    </source>
</evidence>
<dbReference type="Pfam" id="PF07494">
    <property type="entry name" value="Reg_prop"/>
    <property type="match status" value="1"/>
</dbReference>
<evidence type="ECO:0000256" key="3">
    <source>
        <dbReference type="ARBA" id="ARBA00022553"/>
    </source>
</evidence>
<keyword evidence="13" id="KW-1133">Transmembrane helix</keyword>
<dbReference type="Gene3D" id="3.40.50.2300">
    <property type="match status" value="1"/>
</dbReference>
<dbReference type="GO" id="GO:0043565">
    <property type="term" value="F:sequence-specific DNA binding"/>
    <property type="evidence" value="ECO:0007669"/>
    <property type="project" value="InterPro"/>
</dbReference>
<organism evidence="17 18">
    <name type="scientific">Jejuia pallidilutea</name>
    <dbReference type="NCBI Taxonomy" id="504487"/>
    <lineage>
        <taxon>Bacteria</taxon>
        <taxon>Pseudomonadati</taxon>
        <taxon>Bacteroidota</taxon>
        <taxon>Flavobacteriia</taxon>
        <taxon>Flavobacteriales</taxon>
        <taxon>Flavobacteriaceae</taxon>
        <taxon>Jejuia</taxon>
    </lineage>
</organism>
<dbReference type="EMBL" id="BBNY01000074">
    <property type="protein sequence ID" value="GAL90494.1"/>
    <property type="molecule type" value="Genomic_DNA"/>
</dbReference>
<evidence type="ECO:0000256" key="2">
    <source>
        <dbReference type="ARBA" id="ARBA00012438"/>
    </source>
</evidence>
<evidence type="ECO:0000256" key="7">
    <source>
        <dbReference type="ARBA" id="ARBA00022840"/>
    </source>
</evidence>
<protein>
    <recommendedName>
        <fullName evidence="2">histidine kinase</fullName>
        <ecNumber evidence="2">2.7.13.3</ecNumber>
    </recommendedName>
</protein>
<keyword evidence="7" id="KW-0067">ATP-binding</keyword>
<dbReference type="SUPFAM" id="SSF52172">
    <property type="entry name" value="CheY-like"/>
    <property type="match status" value="1"/>
</dbReference>
<name>A0A098LVR3_9FLAO</name>
<dbReference type="Pfam" id="PF00512">
    <property type="entry name" value="HisKA"/>
    <property type="match status" value="1"/>
</dbReference>
<dbReference type="Gene3D" id="2.130.10.10">
    <property type="entry name" value="YVTN repeat-like/Quinoprotein amine dehydrogenase"/>
    <property type="match status" value="3"/>
</dbReference>
<dbReference type="InterPro" id="IPR011006">
    <property type="entry name" value="CheY-like_superfamily"/>
</dbReference>
<keyword evidence="3 12" id="KW-0597">Phosphoprotein</keyword>
<dbReference type="Proteomes" id="UP000030184">
    <property type="component" value="Unassembled WGS sequence"/>
</dbReference>
<dbReference type="Gene3D" id="2.60.40.10">
    <property type="entry name" value="Immunoglobulins"/>
    <property type="match status" value="1"/>
</dbReference>
<dbReference type="InterPro" id="IPR011047">
    <property type="entry name" value="Quinoprotein_ADH-like_sf"/>
</dbReference>
<feature type="transmembrane region" description="Helical" evidence="13">
    <location>
        <begin position="746"/>
        <end position="767"/>
    </location>
</feature>
<dbReference type="CDD" id="cd17574">
    <property type="entry name" value="REC_OmpR"/>
    <property type="match status" value="1"/>
</dbReference>
<dbReference type="InterPro" id="IPR018062">
    <property type="entry name" value="HTH_AraC-typ_CS"/>
</dbReference>
<sequence>MIKYFKIIIKSIVFFSVIAVFAQKNIYETQLIGVKDGLVNSNTYDILQGNDNFMWISTIGNLLRYDGYDFKNYDASFFNINENSTLLLALDKQNRIWFCEDKSYATQLKSGVLDTRTDSIYDFETITNGLFKSNEVYCLNPSKKTNTTIFVTTNTGVVYKYDGQFKEIFRIPDFRYRRVRCEIGENNTYWITYENNKITNVDSFGNVLQTCNVNKNNFYVNAILATTPYFVFESYNSELIRNYWLIKNNNIKPLVLNQGNNFQLLHLSDSEILFYENDTIFKSTTKPLIQLKHKTPIAYIPNLKHNGYYKDKQGIIWITSTNGLYKITAKTNPFTVLQANNSIRGIFIKDNKLWVGGYKASVVKDLNTENNHYSKLPIVTATRFIKDKNNNLWAGSTDNILYRLKNKDSVLSVYKVNPFKELQVPHINPITNTFWIGTDSGLLYLDKSNTVKTYNKYTDIEDAHIRQFLNTSEGLWIVTHKGLFLMDAKSEIITKHYSKATGLPTDNINHIYKDSDGVFWLATKAKGLIKWSIKDNTVKTFSTQDGLSNNTIYAVYEDDYNYLWLPSNYGLMRFNKSTYDIQTFTKNDGIADNEFNTFAHFKAKDGTLYFGGINGITFFNPKDFISNTNTEHPIYLTGLKLLKKNTDEFEDLPINTIANKPVSINYNDQILQLKFSLLDFESVNKHQYAYKIEGYHNQWIYTRNNTISIFNFPYGNQTIRIKAKADSDMWSSNELAIPLFINKPFYLKWEFILLSFIMAIMLFYYYFKWRLRKLNKAKLKLEAQVKSRTKQIENDKRIIELQAEELKTLDKAKGRFFANLTHELRTPLTLIIGPLEQIIDTPPPAAILKRRANGILNNTKHILGLINQLLDLSKLENKQMPIELVNTDIVAYTKELVDRFQALATQQHKVLSFESNHIKWPTNFDRDKWDKIVYNLISNALKFTPKNGNIHVVLNQCVVNKEDAIELLVADSGIGIEEKNLATVFDRFYQVDLSSTRANDGTGVGLALVKELVDLQNGNISITSAIGKGSTFKIVLPVLPDTLIKPYVPNHQNTFLIPPVKNNEDTATTQIEQVEKLDVLVVEDNEDIRDYILQCLGQQHYIITVAKNGEEGLEKAMSLIPDIIISDVMMPKKNGFDLVEDVRKHTSTSHIPIILLTAKSEIDSKLKGLNRGADDYLTKPFNPRELNIRVKNLIQIRQNLQKRYTKNGIQTEDSKFEKEDIFISQLKAFILNHINETDLNGDVIGKHFGLSRIHLYRKLKALTNVSISEFVKDIRLEKGLMLLSKKQLNISEIAYEIGFTSPSHFSRSFKEKYGKSPSQM</sequence>
<evidence type="ECO:0000259" key="15">
    <source>
        <dbReference type="PROSITE" id="PS50109"/>
    </source>
</evidence>
<dbReference type="SUPFAM" id="SSF55874">
    <property type="entry name" value="ATPase domain of HSP90 chaperone/DNA topoisomerase II/histidine kinase"/>
    <property type="match status" value="1"/>
</dbReference>
<dbReference type="InterPro" id="IPR009057">
    <property type="entry name" value="Homeodomain-like_sf"/>
</dbReference>
<dbReference type="SMART" id="SM00448">
    <property type="entry name" value="REC"/>
    <property type="match status" value="1"/>
</dbReference>